<protein>
    <submittedName>
        <fullName evidence="1">Uncharacterized protein</fullName>
    </submittedName>
</protein>
<evidence type="ECO:0000313" key="2">
    <source>
        <dbReference type="Proteomes" id="UP000016566"/>
    </source>
</evidence>
<keyword evidence="2" id="KW-1185">Reference proteome</keyword>
<dbReference type="EMBL" id="BATB01000090">
    <property type="protein sequence ID" value="GAD57441.1"/>
    <property type="molecule type" value="Genomic_DNA"/>
</dbReference>
<comment type="caution">
    <text evidence="1">The sequence shown here is derived from an EMBL/GenBank/DDBJ whole genome shotgun (WGS) entry which is preliminary data.</text>
</comment>
<evidence type="ECO:0000313" key="1">
    <source>
        <dbReference type="EMBL" id="GAD57441.1"/>
    </source>
</evidence>
<dbReference type="AlphaFoldDB" id="U2YPW4"/>
<proteinExistence type="predicted"/>
<dbReference type="Proteomes" id="UP000016566">
    <property type="component" value="Unassembled WGS sequence"/>
</dbReference>
<sequence>MIYATACGQGHALANDRFGSIQQQRVAGQSQCALVGLHDQPICHEQVSIAIARYAA</sequence>
<organism evidence="1 2">
    <name type="scientific">Limimaricola cinnabarinus LL-001</name>
    <dbReference type="NCBI Taxonomy" id="1337093"/>
    <lineage>
        <taxon>Bacteria</taxon>
        <taxon>Pseudomonadati</taxon>
        <taxon>Pseudomonadota</taxon>
        <taxon>Alphaproteobacteria</taxon>
        <taxon>Rhodobacterales</taxon>
        <taxon>Paracoccaceae</taxon>
        <taxon>Limimaricola</taxon>
    </lineage>
</organism>
<accession>U2YPW4</accession>
<reference evidence="1" key="1">
    <citation type="journal article" date="2013" name="Genome Announc.">
        <title>Draft Genome Sequence of Loktanella cinnabarina LL-001T, Isolated from Deep-Sea Floor Sediment.</title>
        <authorList>
            <person name="Nishi S."/>
            <person name="Tsubouchi T."/>
            <person name="Takaki Y."/>
            <person name="Koyanagi R."/>
            <person name="Satoh N."/>
            <person name="Maruyama T."/>
            <person name="Hatada Y."/>
        </authorList>
    </citation>
    <scope>NUCLEOTIDE SEQUENCE [LARGE SCALE GENOMIC DNA]</scope>
    <source>
        <strain evidence="1">LL-001</strain>
    </source>
</reference>
<name>U2YPW4_9RHOB</name>
<gene>
    <name evidence="1" type="ORF">MBELCI_3493</name>
</gene>